<dbReference type="PRINTS" id="PR00082">
    <property type="entry name" value="GLFDHDRGNASE"/>
</dbReference>
<dbReference type="InterPro" id="IPR036291">
    <property type="entry name" value="NAD(P)-bd_dom_sf"/>
</dbReference>
<dbReference type="PANTHER" id="PTHR43571">
    <property type="entry name" value="NADP-SPECIFIC GLUTAMATE DEHYDROGENASE 1-RELATED"/>
    <property type="match status" value="1"/>
</dbReference>
<accession>A0A086JI54</accession>
<dbReference type="InterPro" id="IPR006097">
    <property type="entry name" value="Glu/Leu/Phe/Val/Trp_DH_dimer"/>
</dbReference>
<dbReference type="InterPro" id="IPR050724">
    <property type="entry name" value="Glu_Leu_Phe_Val_DH"/>
</dbReference>
<dbReference type="InterPro" id="IPR006095">
    <property type="entry name" value="Glu/Leu/Phe/Val/Trp_DH"/>
</dbReference>
<dbReference type="OrthoDB" id="6718861at2759"/>
<dbReference type="Proteomes" id="UP000028837">
    <property type="component" value="Unassembled WGS sequence"/>
</dbReference>
<dbReference type="NCBIfam" id="NF006929">
    <property type="entry name" value="PRK09414.1"/>
    <property type="match status" value="1"/>
</dbReference>
<dbReference type="InterPro" id="IPR006096">
    <property type="entry name" value="Glu/Leu/Phe/Val/Trp_DH_C"/>
</dbReference>
<dbReference type="Gene3D" id="3.40.50.10860">
    <property type="entry name" value="Leucine Dehydrogenase, chain A, domain 1"/>
    <property type="match status" value="1"/>
</dbReference>
<dbReference type="SUPFAM" id="SSF53223">
    <property type="entry name" value="Aminoacid dehydrogenase-like, N-terminal domain"/>
    <property type="match status" value="1"/>
</dbReference>
<reference evidence="6 7" key="1">
    <citation type="submission" date="2014-02" db="EMBL/GenBank/DDBJ databases">
        <authorList>
            <person name="Sibley D."/>
            <person name="Venepally P."/>
            <person name="Karamycheva S."/>
            <person name="Hadjithomas M."/>
            <person name="Khan A."/>
            <person name="Brunk B."/>
            <person name="Roos D."/>
            <person name="Caler E."/>
            <person name="Lorenzi H."/>
        </authorList>
    </citation>
    <scope>NUCLEOTIDE SEQUENCE [LARGE SCALE GENOMIC DNA]</scope>
    <source>
        <strain evidence="6 7">GAB2-2007-GAL-DOM2</strain>
    </source>
</reference>
<dbReference type="Pfam" id="PF02812">
    <property type="entry name" value="ELFV_dehydrog_N"/>
    <property type="match status" value="1"/>
</dbReference>
<evidence type="ECO:0000313" key="7">
    <source>
        <dbReference type="Proteomes" id="UP000028837"/>
    </source>
</evidence>
<sequence>MTIPTYADGSRCHGPQRGTVLSRRRSSEIRREQKQHTVLHTFVPSGDTAYLKSCGCIFNTPRLGHPHNWLVTCLVFRFLCYLVVAFSAKMITDKNLSVVTPPELVTDDPGDMPDCKISPRCQSEASEVADPEEVDAFVKQIETANRFQPEFLQAFHEVFDSVRPVLCSNPKYLRAFKVIVEPERCITFRVPWVDDQGKQHVSRGYRVQYSSAAGPYKGGLRFHPSVTLSVMKFLGFEQIFKNSLTGLSIGGAKGGSDFDPKGRSDNEVMRFCQAFMTELSRYIGPNRDVPAGDIGVGAREIGYLFGQYKLLKAGQFEGALTGKDKNWGGSAMRPEATGYGCVYFVLELLKAQNKEGIKGMRCAISGSGNVALYAGEKLATLGAKVMTFSDSSGYIVNEKGFPLGQIQRLKEMKETRSSTRVSEFAAKYSTVKFVPDKRAWEVPCDIAFPCATQNEISEEDAQLLIDNGCRIVAEGANMPTTRDAIRLFKQHGVILCPGKAANAGGVAVSGLEMSQNAMRIEWTREVVDEKLRQIMASIFSKCRSYAAKFGENEFDLVTGANVAGFVKVADCVIDQGYI</sequence>
<dbReference type="PANTHER" id="PTHR43571:SF1">
    <property type="entry name" value="NADP-SPECIFIC GLUTAMATE DEHYDROGENASE 1-RELATED"/>
    <property type="match status" value="1"/>
</dbReference>
<dbReference type="AlphaFoldDB" id="A0A086JI54"/>
<dbReference type="Gene3D" id="3.40.50.720">
    <property type="entry name" value="NAD(P)-binding Rossmann-like Domain"/>
    <property type="match status" value="1"/>
</dbReference>
<comment type="similarity">
    <text evidence="1 4">Belongs to the Glu/Leu/Phe/Val dehydrogenases family.</text>
</comment>
<dbReference type="Pfam" id="PF00208">
    <property type="entry name" value="ELFV_dehydrog"/>
    <property type="match status" value="1"/>
</dbReference>
<evidence type="ECO:0000256" key="3">
    <source>
        <dbReference type="ARBA" id="ARBA00023002"/>
    </source>
</evidence>
<dbReference type="GO" id="GO:0004354">
    <property type="term" value="F:glutamate dehydrogenase (NADP+) activity"/>
    <property type="evidence" value="ECO:0007669"/>
    <property type="project" value="UniProtKB-EC"/>
</dbReference>
<dbReference type="CDD" id="cd05313">
    <property type="entry name" value="NAD_bind_2_Glu_DH"/>
    <property type="match status" value="1"/>
</dbReference>
<dbReference type="FunFam" id="3.40.50.10860:FF:000002">
    <property type="entry name" value="Glutamate dehydrogenase"/>
    <property type="match status" value="1"/>
</dbReference>
<evidence type="ECO:0000313" key="6">
    <source>
        <dbReference type="EMBL" id="KFG31822.1"/>
    </source>
</evidence>
<evidence type="ECO:0000256" key="4">
    <source>
        <dbReference type="RuleBase" id="RU004417"/>
    </source>
</evidence>
<protein>
    <recommendedName>
        <fullName evidence="2">glutamate dehydrogenase (NADP(+))</fullName>
        <ecNumber evidence="2">1.4.1.4</ecNumber>
    </recommendedName>
</protein>
<proteinExistence type="inferred from homology"/>
<dbReference type="EMBL" id="AHZU02001487">
    <property type="protein sequence ID" value="KFG31822.1"/>
    <property type="molecule type" value="Genomic_DNA"/>
</dbReference>
<evidence type="ECO:0000256" key="2">
    <source>
        <dbReference type="ARBA" id="ARBA00012907"/>
    </source>
</evidence>
<dbReference type="EC" id="1.4.1.4" evidence="2"/>
<name>A0A086JI54_TOXGO</name>
<evidence type="ECO:0000259" key="5">
    <source>
        <dbReference type="SMART" id="SM00839"/>
    </source>
</evidence>
<dbReference type="GO" id="GO:0006537">
    <property type="term" value="P:glutamate biosynthetic process"/>
    <property type="evidence" value="ECO:0007669"/>
    <property type="project" value="TreeGrafter"/>
</dbReference>
<dbReference type="InterPro" id="IPR033922">
    <property type="entry name" value="NAD_bind_Glu_DH"/>
</dbReference>
<dbReference type="SMART" id="SM00839">
    <property type="entry name" value="ELFV_dehydrog"/>
    <property type="match status" value="1"/>
</dbReference>
<comment type="caution">
    <text evidence="6">The sequence shown here is derived from an EMBL/GenBank/DDBJ whole genome shotgun (WGS) entry which is preliminary data.</text>
</comment>
<dbReference type="SUPFAM" id="SSF51735">
    <property type="entry name" value="NAD(P)-binding Rossmann-fold domains"/>
    <property type="match status" value="1"/>
</dbReference>
<dbReference type="PROSITE" id="PS00074">
    <property type="entry name" value="GLFV_DEHYDROGENASE"/>
    <property type="match status" value="1"/>
</dbReference>
<dbReference type="FunFam" id="1.10.285.10:FF:000001">
    <property type="entry name" value="Glutamate dehydrogenase"/>
    <property type="match status" value="1"/>
</dbReference>
<evidence type="ECO:0000256" key="1">
    <source>
        <dbReference type="ARBA" id="ARBA00006382"/>
    </source>
</evidence>
<dbReference type="VEuPathDB" id="ToxoDB:TGDOM2_293180"/>
<dbReference type="GO" id="GO:0005829">
    <property type="term" value="C:cytosol"/>
    <property type="evidence" value="ECO:0007669"/>
    <property type="project" value="TreeGrafter"/>
</dbReference>
<dbReference type="Gene3D" id="1.10.285.10">
    <property type="entry name" value="Glutamate Dehydrogenase, chain A, domain 3"/>
    <property type="match status" value="2"/>
</dbReference>
<gene>
    <name evidence="6" type="ORF">TGDOM2_293180</name>
</gene>
<dbReference type="InterPro" id="IPR046346">
    <property type="entry name" value="Aminoacid_DH-like_N_sf"/>
</dbReference>
<feature type="domain" description="Glutamate/phenylalanine/leucine/valine/L-tryptophan dehydrogenase C-terminal" evidence="5">
    <location>
        <begin position="330"/>
        <end position="576"/>
    </location>
</feature>
<keyword evidence="3 4" id="KW-0560">Oxidoreductase</keyword>
<dbReference type="FunFam" id="3.40.50.720:FF:000030">
    <property type="entry name" value="Glutamate dehydrogenase"/>
    <property type="match status" value="1"/>
</dbReference>
<organism evidence="6 7">
    <name type="scientific">Toxoplasma gondii GAB2-2007-GAL-DOM2</name>
    <dbReference type="NCBI Taxonomy" id="1130820"/>
    <lineage>
        <taxon>Eukaryota</taxon>
        <taxon>Sar</taxon>
        <taxon>Alveolata</taxon>
        <taxon>Apicomplexa</taxon>
        <taxon>Conoidasida</taxon>
        <taxon>Coccidia</taxon>
        <taxon>Eucoccidiorida</taxon>
        <taxon>Eimeriorina</taxon>
        <taxon>Sarcocystidae</taxon>
        <taxon>Toxoplasma</taxon>
    </lineage>
</organism>
<dbReference type="InterPro" id="IPR033524">
    <property type="entry name" value="Glu/Leu/Phe/Val_DH_AS"/>
</dbReference>